<organism evidence="1 2">
    <name type="scientific">Pedobacter ginsengisoli</name>
    <dbReference type="NCBI Taxonomy" id="363852"/>
    <lineage>
        <taxon>Bacteria</taxon>
        <taxon>Pseudomonadati</taxon>
        <taxon>Bacteroidota</taxon>
        <taxon>Sphingobacteriia</taxon>
        <taxon>Sphingobacteriales</taxon>
        <taxon>Sphingobacteriaceae</taxon>
        <taxon>Pedobacter</taxon>
    </lineage>
</organism>
<dbReference type="SUPFAM" id="SSF48452">
    <property type="entry name" value="TPR-like"/>
    <property type="match status" value="2"/>
</dbReference>
<dbReference type="KEGG" id="pgs:CPT03_05575"/>
<name>A0A2D1U2Y5_9SPHI</name>
<dbReference type="SMART" id="SM00028">
    <property type="entry name" value="TPR"/>
    <property type="match status" value="5"/>
</dbReference>
<evidence type="ECO:0000313" key="2">
    <source>
        <dbReference type="Proteomes" id="UP000223749"/>
    </source>
</evidence>
<dbReference type="AlphaFoldDB" id="A0A2D1U2Y5"/>
<dbReference type="InterPro" id="IPR011990">
    <property type="entry name" value="TPR-like_helical_dom_sf"/>
</dbReference>
<dbReference type="RefSeq" id="WP_099437912.1">
    <property type="nucleotide sequence ID" value="NZ_CP024091.1"/>
</dbReference>
<evidence type="ECO:0000313" key="1">
    <source>
        <dbReference type="EMBL" id="ATP55970.1"/>
    </source>
</evidence>
<dbReference type="OrthoDB" id="8866339at2"/>
<dbReference type="Proteomes" id="UP000223749">
    <property type="component" value="Chromosome"/>
</dbReference>
<sequence length="958" mass="109299">MKKFCFALVLFLVVNADKVKSQSINPDNTQQVFAELLKLKNQLILQAGNGTQTVSAISRMLELGLWETADSLIEYSKDKGIDYQLLKANYLILNNRYKEAEIIVLKVLKQERKNEKALLIKGFLEIQAWRLPKAESIAKQVLQTNPKSEDAALLLGKVKLLQKEYAAALIIAGEIQQLNQKSAKAYQLEADVYFWDQHPEKAEQPLIKSLELDPFNADARFSYGYAIWRRVDATQLKAMAAQWELALAINPLHYQTHWHWGNGHTNLTYADYAEPNDDEVRKALAKADLLVKANNLTEAIKVTRIVQEQYGNSVLPLMYRASIYYSAFNLDRNMRLDSAEHIFRAILLRKKHYGPAHNGLSAVIKSKRLPYLDVYEKITKELAETKITDIKNFVKVFSDVDYYPGETAKAMVWNQLYSSVVYFPFLSKQVNTFKIPPLHHDLATTMNAPAFRYMTTFDNRQWMDIRGVGSGAAGIEYVERGAFMERNVVLHEYVHLFHGAVLTDAENRKIRALYYNAMKQKRTLDYYSQNNESEYFAQTYPAYFEPVKVHPLDFKSMNTTADLKSKDPDMYSFLDKLVSKERAYLAGNKQAMASNWAEVYVSLASRAGNSKLAETYLDTALTYDSKYLPAYLSITHLKIYNKDFSGAEQWLSKAKGINIMYAPIYVMYAELVAAKYAGRQISEEESIKQQAEYLQQSIDLEDDYQELAKNNLLLIEMYRKNARLKEAISAADLYIKTGATVSTYLRDRIDDAIAFSASLRATLGNTEQALVLKKLVDQNPQDFELINMYADALAGNKQYEEAIGTLKEAQRILTASGNGRPDYNLRIAEFYNELKYKDSTGTYLKSFLLDKSSVKGPDQLRYIRLLAETGYKTKASELLKTLNRSGDNIYTSDYLYTSAKLLQANHQKAQSIALLEKAIQVNPYHLAAYKALIAAAKAKKQTNRVKELELKMKKNNLK</sequence>
<reference evidence="1 2" key="1">
    <citation type="submission" date="2017-10" db="EMBL/GenBank/DDBJ databases">
        <title>Whole genome of Pedobacter ginsengisoli T01R-27 isolated from tomato rhizosphere.</title>
        <authorList>
            <person name="Weon H.-Y."/>
            <person name="Lee S.A."/>
            <person name="Sang M.K."/>
            <person name="Song J."/>
        </authorList>
    </citation>
    <scope>NUCLEOTIDE SEQUENCE [LARGE SCALE GENOMIC DNA]</scope>
    <source>
        <strain evidence="1 2">T01R-27</strain>
    </source>
</reference>
<evidence type="ECO:0008006" key="3">
    <source>
        <dbReference type="Google" id="ProtNLM"/>
    </source>
</evidence>
<dbReference type="Gene3D" id="1.25.40.10">
    <property type="entry name" value="Tetratricopeptide repeat domain"/>
    <property type="match status" value="2"/>
</dbReference>
<protein>
    <recommendedName>
        <fullName evidence="3">Tetratricopeptide repeat protein</fullName>
    </recommendedName>
</protein>
<dbReference type="InterPro" id="IPR024079">
    <property type="entry name" value="MetalloPept_cat_dom_sf"/>
</dbReference>
<keyword evidence="2" id="KW-1185">Reference proteome</keyword>
<dbReference type="InterPro" id="IPR019734">
    <property type="entry name" value="TPR_rpt"/>
</dbReference>
<dbReference type="SUPFAM" id="SSF81901">
    <property type="entry name" value="HCP-like"/>
    <property type="match status" value="1"/>
</dbReference>
<proteinExistence type="predicted"/>
<dbReference type="Gene3D" id="3.40.390.10">
    <property type="entry name" value="Collagenase (Catalytic Domain)"/>
    <property type="match status" value="1"/>
</dbReference>
<accession>A0A2D1U2Y5</accession>
<dbReference type="GO" id="GO:0008237">
    <property type="term" value="F:metallopeptidase activity"/>
    <property type="evidence" value="ECO:0007669"/>
    <property type="project" value="InterPro"/>
</dbReference>
<dbReference type="SUPFAM" id="SSF55486">
    <property type="entry name" value="Metalloproteases ('zincins'), catalytic domain"/>
    <property type="match status" value="1"/>
</dbReference>
<dbReference type="EMBL" id="CP024091">
    <property type="protein sequence ID" value="ATP55970.1"/>
    <property type="molecule type" value="Genomic_DNA"/>
</dbReference>
<gene>
    <name evidence="1" type="ORF">CPT03_05575</name>
</gene>
<dbReference type="Pfam" id="PF13432">
    <property type="entry name" value="TPR_16"/>
    <property type="match status" value="1"/>
</dbReference>